<protein>
    <recommendedName>
        <fullName evidence="2">Erythromycin biosynthesis protein CIII-like C-terminal domain-containing protein</fullName>
    </recommendedName>
</protein>
<dbReference type="Gene3D" id="3.40.50.2000">
    <property type="entry name" value="Glycogen Phosphorylase B"/>
    <property type="match status" value="1"/>
</dbReference>
<feature type="domain" description="Erythromycin biosynthesis protein CIII-like C-terminal" evidence="2">
    <location>
        <begin position="418"/>
        <end position="509"/>
    </location>
</feature>
<sequence>MLRRGLFGGALLVALLALLIRWIPSPCAIRPVSGRNNTVLFLVNSEPGLSNIYVATASALSEKHPHVHIHFASFPKLGSQLNRVSAHGARKSKARPIEFHRLSGPSYTACVVASGRSMSSAVSPPGIAGIKQLCKDIQFWVSPWSGDEHLALYQEINNLIDQVDPAVVVLDTLLRPAIDATRDRNWQHMIMSPNTVIDNFPMEQPWGAMFWKYPAMGSGLPFPVPWLKIPENIYLNIRFIYSVLFMPDVKVKRDFLKSKGLKDPINFYALYRPDVPWLTQTLPEASRPVDMVPVNVTCTGPISLSLGMVAEQDEDLARWLANAPTVLINLGSGFMWLEPQAEAMAQAVANILRSNPKLQILWKFRTEEDGLREYNVTVKPYSDDFKVEILPFLENGRLKMERWLVADPTSLLESGHIVASVHHGGTGCYHEAVGAGIPQVILPQWLDLYNFAQMSEDLNIGTWGCRELSPQWTSECLQDAILKVADGGVASATMKKNAARLGKLAQSDPGRYVAAKEIARIAGLGNP</sequence>
<dbReference type="Pfam" id="PF06722">
    <property type="entry name" value="EryCIII-like_C"/>
    <property type="match status" value="1"/>
</dbReference>
<dbReference type="AlphaFoldDB" id="A0A9P9WW87"/>
<feature type="chain" id="PRO_5040303427" description="Erythromycin biosynthesis protein CIII-like C-terminal domain-containing protein" evidence="1">
    <location>
        <begin position="35"/>
        <end position="527"/>
    </location>
</feature>
<dbReference type="InterPro" id="IPR010610">
    <property type="entry name" value="EryCIII-like_C"/>
</dbReference>
<proteinExistence type="predicted"/>
<evidence type="ECO:0000313" key="4">
    <source>
        <dbReference type="Proteomes" id="UP000829685"/>
    </source>
</evidence>
<dbReference type="PANTHER" id="PTHR48050:SF13">
    <property type="entry name" value="STEROL 3-BETA-GLUCOSYLTRANSFERASE UGT80A2"/>
    <property type="match status" value="1"/>
</dbReference>
<keyword evidence="1" id="KW-0732">Signal</keyword>
<evidence type="ECO:0000259" key="2">
    <source>
        <dbReference type="Pfam" id="PF06722"/>
    </source>
</evidence>
<dbReference type="Proteomes" id="UP000829685">
    <property type="component" value="Unassembled WGS sequence"/>
</dbReference>
<dbReference type="GO" id="GO:0016757">
    <property type="term" value="F:glycosyltransferase activity"/>
    <property type="evidence" value="ECO:0007669"/>
    <property type="project" value="UniProtKB-ARBA"/>
</dbReference>
<gene>
    <name evidence="3" type="ORF">JX265_002040</name>
</gene>
<reference evidence="3" key="1">
    <citation type="submission" date="2021-03" db="EMBL/GenBank/DDBJ databases">
        <title>Revisited historic fungal species revealed as producer of novel bioactive compounds through whole genome sequencing and comparative genomics.</title>
        <authorList>
            <person name="Vignolle G.A."/>
            <person name="Hochenegger N."/>
            <person name="Mach R.L."/>
            <person name="Mach-Aigner A.R."/>
            <person name="Javad Rahimi M."/>
            <person name="Salim K.A."/>
            <person name="Chan C.M."/>
            <person name="Lim L.B.L."/>
            <person name="Cai F."/>
            <person name="Druzhinina I.S."/>
            <person name="U'Ren J.M."/>
            <person name="Derntl C."/>
        </authorList>
    </citation>
    <scope>NUCLEOTIDE SEQUENCE</scope>
    <source>
        <strain evidence="3">TUCIM 5799</strain>
    </source>
</reference>
<evidence type="ECO:0000256" key="1">
    <source>
        <dbReference type="SAM" id="SignalP"/>
    </source>
</evidence>
<dbReference type="EMBL" id="JAFIMR010000003">
    <property type="protein sequence ID" value="KAI1880419.1"/>
    <property type="molecule type" value="Genomic_DNA"/>
</dbReference>
<organism evidence="3 4">
    <name type="scientific">Neoarthrinium moseri</name>
    <dbReference type="NCBI Taxonomy" id="1658444"/>
    <lineage>
        <taxon>Eukaryota</taxon>
        <taxon>Fungi</taxon>
        <taxon>Dikarya</taxon>
        <taxon>Ascomycota</taxon>
        <taxon>Pezizomycotina</taxon>
        <taxon>Sordariomycetes</taxon>
        <taxon>Xylariomycetidae</taxon>
        <taxon>Amphisphaeriales</taxon>
        <taxon>Apiosporaceae</taxon>
        <taxon>Neoarthrinium</taxon>
    </lineage>
</organism>
<dbReference type="InterPro" id="IPR050426">
    <property type="entry name" value="Glycosyltransferase_28"/>
</dbReference>
<keyword evidence="4" id="KW-1185">Reference proteome</keyword>
<accession>A0A9P9WW87</accession>
<comment type="caution">
    <text evidence="3">The sequence shown here is derived from an EMBL/GenBank/DDBJ whole genome shotgun (WGS) entry which is preliminary data.</text>
</comment>
<feature type="signal peptide" evidence="1">
    <location>
        <begin position="1"/>
        <end position="34"/>
    </location>
</feature>
<dbReference type="SUPFAM" id="SSF53756">
    <property type="entry name" value="UDP-Glycosyltransferase/glycogen phosphorylase"/>
    <property type="match status" value="1"/>
</dbReference>
<evidence type="ECO:0000313" key="3">
    <source>
        <dbReference type="EMBL" id="KAI1880419.1"/>
    </source>
</evidence>
<name>A0A9P9WW87_9PEZI</name>
<dbReference type="PANTHER" id="PTHR48050">
    <property type="entry name" value="STEROL 3-BETA-GLUCOSYLTRANSFERASE"/>
    <property type="match status" value="1"/>
</dbReference>